<organism evidence="2 3">
    <name type="scientific">Streptodolium elevatio</name>
    <dbReference type="NCBI Taxonomy" id="3157996"/>
    <lineage>
        <taxon>Bacteria</taxon>
        <taxon>Bacillati</taxon>
        <taxon>Actinomycetota</taxon>
        <taxon>Actinomycetes</taxon>
        <taxon>Kitasatosporales</taxon>
        <taxon>Streptomycetaceae</taxon>
        <taxon>Streptodolium</taxon>
    </lineage>
</organism>
<proteinExistence type="predicted"/>
<keyword evidence="1" id="KW-0472">Membrane</keyword>
<accession>A0ABV3DNN3</accession>
<comment type="caution">
    <text evidence="2">The sequence shown here is derived from an EMBL/GenBank/DDBJ whole genome shotgun (WGS) entry which is preliminary data.</text>
</comment>
<keyword evidence="1" id="KW-1133">Transmembrane helix</keyword>
<evidence type="ECO:0000313" key="2">
    <source>
        <dbReference type="EMBL" id="MEU8137369.1"/>
    </source>
</evidence>
<dbReference type="EMBL" id="JBEZFP010000086">
    <property type="protein sequence ID" value="MEU8137369.1"/>
    <property type="molecule type" value="Genomic_DNA"/>
</dbReference>
<feature type="transmembrane region" description="Helical" evidence="1">
    <location>
        <begin position="34"/>
        <end position="56"/>
    </location>
</feature>
<keyword evidence="1" id="KW-0812">Transmembrane</keyword>
<evidence type="ECO:0000256" key="1">
    <source>
        <dbReference type="SAM" id="Phobius"/>
    </source>
</evidence>
<keyword evidence="3" id="KW-1185">Reference proteome</keyword>
<sequence>MGCGCLFGLLAALSPRLALILVWLFTNLVDRAWAGVIVPLLGLVFFPLATLMYVLAYRPSAGVSGVGWVLVAVGFAIDLSSTGALARSRRG</sequence>
<dbReference type="Proteomes" id="UP001551482">
    <property type="component" value="Unassembled WGS sequence"/>
</dbReference>
<name>A0ABV3DNN3_9ACTN</name>
<dbReference type="RefSeq" id="WP_358359162.1">
    <property type="nucleotide sequence ID" value="NZ_JBEZFP010000086.1"/>
</dbReference>
<evidence type="ECO:0000313" key="3">
    <source>
        <dbReference type="Proteomes" id="UP001551482"/>
    </source>
</evidence>
<gene>
    <name evidence="2" type="ORF">AB0C36_28130</name>
</gene>
<feature type="transmembrane region" description="Helical" evidence="1">
    <location>
        <begin position="68"/>
        <end position="86"/>
    </location>
</feature>
<reference evidence="2 3" key="1">
    <citation type="submission" date="2024-06" db="EMBL/GenBank/DDBJ databases">
        <title>The Natural Products Discovery Center: Release of the First 8490 Sequenced Strains for Exploring Actinobacteria Biosynthetic Diversity.</title>
        <authorList>
            <person name="Kalkreuter E."/>
            <person name="Kautsar S.A."/>
            <person name="Yang D."/>
            <person name="Bader C.D."/>
            <person name="Teijaro C.N."/>
            <person name="Fluegel L."/>
            <person name="Davis C.M."/>
            <person name="Simpson J.R."/>
            <person name="Lauterbach L."/>
            <person name="Steele A.D."/>
            <person name="Gui C."/>
            <person name="Meng S."/>
            <person name="Li G."/>
            <person name="Viehrig K."/>
            <person name="Ye F."/>
            <person name="Su P."/>
            <person name="Kiefer A.F."/>
            <person name="Nichols A."/>
            <person name="Cepeda A.J."/>
            <person name="Yan W."/>
            <person name="Fan B."/>
            <person name="Jiang Y."/>
            <person name="Adhikari A."/>
            <person name="Zheng C.-J."/>
            <person name="Schuster L."/>
            <person name="Cowan T.M."/>
            <person name="Smanski M.J."/>
            <person name="Chevrette M.G."/>
            <person name="De Carvalho L.P.S."/>
            <person name="Shen B."/>
        </authorList>
    </citation>
    <scope>NUCLEOTIDE SEQUENCE [LARGE SCALE GENOMIC DNA]</scope>
    <source>
        <strain evidence="2 3">NPDC048946</strain>
    </source>
</reference>
<protein>
    <submittedName>
        <fullName evidence="2">Uncharacterized protein</fullName>
    </submittedName>
</protein>